<accession>A0A061RDQ6</accession>
<dbReference type="Pfam" id="PF08241">
    <property type="entry name" value="Methyltransf_11"/>
    <property type="match status" value="1"/>
</dbReference>
<reference evidence="2" key="1">
    <citation type="submission" date="2014-05" db="EMBL/GenBank/DDBJ databases">
        <title>The transcriptome of the halophilic microalga Tetraselmis sp. GSL018 isolated from the Great Salt Lake, Utah.</title>
        <authorList>
            <person name="Jinkerson R.E."/>
            <person name="D'Adamo S."/>
            <person name="Posewitz M.C."/>
        </authorList>
    </citation>
    <scope>NUCLEOTIDE SEQUENCE</scope>
    <source>
        <strain evidence="2">GSL018</strain>
    </source>
</reference>
<dbReference type="PANTHER" id="PTHR42912:SF81">
    <property type="entry name" value="METHYLTRANSFERASE DOMAIN-CONTAINING PROTEIN"/>
    <property type="match status" value="1"/>
</dbReference>
<evidence type="ECO:0000313" key="2">
    <source>
        <dbReference type="EMBL" id="JAC68934.1"/>
    </source>
</evidence>
<dbReference type="GO" id="GO:0008757">
    <property type="term" value="F:S-adenosylmethionine-dependent methyltransferase activity"/>
    <property type="evidence" value="ECO:0007669"/>
    <property type="project" value="InterPro"/>
</dbReference>
<proteinExistence type="predicted"/>
<dbReference type="InterPro" id="IPR013216">
    <property type="entry name" value="Methyltransf_11"/>
</dbReference>
<name>A0A061RDQ6_9CHLO</name>
<dbReference type="Gene3D" id="3.40.50.150">
    <property type="entry name" value="Vaccinia Virus protein VP39"/>
    <property type="match status" value="1"/>
</dbReference>
<dbReference type="InterPro" id="IPR029063">
    <property type="entry name" value="SAM-dependent_MTases_sf"/>
</dbReference>
<evidence type="ECO:0000259" key="1">
    <source>
        <dbReference type="Pfam" id="PF08241"/>
    </source>
</evidence>
<feature type="domain" description="Methyltransferase type 11" evidence="1">
    <location>
        <begin position="305"/>
        <end position="412"/>
    </location>
</feature>
<dbReference type="InterPro" id="IPR050508">
    <property type="entry name" value="Methyltransf_Superfamily"/>
</dbReference>
<sequence>RHISLTSTSCSFSVSRTSKKVLAKPQLRTKAANENRSAFAVSTVSTGEVSFQASKDKALTPGESDALKFRLDPSVEHWKNWQFDESEFSSTSEVLTAAIQQLSGAVERSGGLTSITAAAYWAYHIARNSFFGIQGATGIIYSDLQQWLRTSGADRESSYSLGIGARIRLVCESYECFAQDIQNINKGIYKLPWDMTTLSHRQYNPLFVLGKASEFLEEASLTLGRRKAQKQEPVWLQSDLYPDYYVSTFHYQTDGWFSSKSASIYETSTETLFLGRQDAMQRQSLVPLHFWLQETRADPQDLTLLEVGCGTGRFHTFIKDNYPSMRTAALDLSPYYLQAARDNVDYWRRIAGPSSAAPTAFLHAAAESVPMEDSSADVVMSVYMFHEMPRHAQEAAAAEMARVLRPGGLLVLCDSIQRGDRPAFDGRITNFSRFNEPHYEAFVDADFGGMFEALGMRPYMKNMASSTKVLSFVKEAKVMPPPCDPPCARCDSKRREAHNAHR</sequence>
<feature type="non-terminal residue" evidence="2">
    <location>
        <position position="1"/>
    </location>
</feature>
<dbReference type="SUPFAM" id="SSF53335">
    <property type="entry name" value="S-adenosyl-L-methionine-dependent methyltransferases"/>
    <property type="match status" value="1"/>
</dbReference>
<dbReference type="AlphaFoldDB" id="A0A061RDQ6"/>
<gene>
    <name evidence="2" type="ORF">TSPGSL018_7586</name>
</gene>
<dbReference type="PANTHER" id="PTHR42912">
    <property type="entry name" value="METHYLTRANSFERASE"/>
    <property type="match status" value="1"/>
</dbReference>
<protein>
    <recommendedName>
        <fullName evidence="1">Methyltransferase type 11 domain-containing protein</fullName>
    </recommendedName>
</protein>
<organism evidence="2">
    <name type="scientific">Tetraselmis sp. GSL018</name>
    <dbReference type="NCBI Taxonomy" id="582737"/>
    <lineage>
        <taxon>Eukaryota</taxon>
        <taxon>Viridiplantae</taxon>
        <taxon>Chlorophyta</taxon>
        <taxon>core chlorophytes</taxon>
        <taxon>Chlorodendrophyceae</taxon>
        <taxon>Chlorodendrales</taxon>
        <taxon>Chlorodendraceae</taxon>
        <taxon>Tetraselmis</taxon>
    </lineage>
</organism>
<dbReference type="EMBL" id="GBEZ01017395">
    <property type="protein sequence ID" value="JAC68934.1"/>
    <property type="molecule type" value="Transcribed_RNA"/>
</dbReference>
<dbReference type="CDD" id="cd02440">
    <property type="entry name" value="AdoMet_MTases"/>
    <property type="match status" value="1"/>
</dbReference>